<sequence length="544" mass="59678">MGRSCAVDRCALAETGVQNISSVLQLVRRRGISLCFVASLFSLPFLAVLKQRSVHRRFRLGTYMDMYSNKKVVGGVHFSRNGPGTGFLDNLEDRRLRFRNHQGCSTRVTSQVSNPERPKPSRLAFFSTGRKATVGGSSGVISRSGDKWKPQQERQDTTFLQERGTMRNISREEQIEDFESNIRQKGVVNLELDPTSEVIHTLSTVGEVPQSSVQGFSLNVNETAGNCPASSTRSRRPRHQVRGSSNQESSSSLPARYSVVPRTVNHNFRHTQNQVPSTRRYGLGNLSCTSISDVLPSGCSPDVGSSRGMDALRKIYSEGGGSSRSKGTVRALTGRNPDSGESSSARSKGTIRSLTGVDQDSHRTSPSSASSSILEHPLPQPTSKSARQTRNRLTSRDGGVLVRNQRAASGHDDTFLLPETIGVPPSSLSQLSLNEAAATSSHFSTSHPPIAHAFSGRLGSASRSSHTRRRAESEDNNIRGFCGPWMHRDGYPRLNMEGIAEEEYNVGDEVGKLQCDHRYHVTCIHQWLRQKNWCPICKSAACPS</sequence>
<keyword evidence="9" id="KW-0472">Membrane</keyword>
<keyword evidence="3" id="KW-0808">Transferase</keyword>
<organism evidence="11 12">
    <name type="scientific">Colocasia esculenta</name>
    <name type="common">Wild taro</name>
    <name type="synonym">Arum esculentum</name>
    <dbReference type="NCBI Taxonomy" id="4460"/>
    <lineage>
        <taxon>Eukaryota</taxon>
        <taxon>Viridiplantae</taxon>
        <taxon>Streptophyta</taxon>
        <taxon>Embryophyta</taxon>
        <taxon>Tracheophyta</taxon>
        <taxon>Spermatophyta</taxon>
        <taxon>Magnoliopsida</taxon>
        <taxon>Liliopsida</taxon>
        <taxon>Araceae</taxon>
        <taxon>Aroideae</taxon>
        <taxon>Colocasieae</taxon>
        <taxon>Colocasia</taxon>
    </lineage>
</organism>
<feature type="compositionally biased region" description="Polar residues" evidence="8">
    <location>
        <begin position="222"/>
        <end position="232"/>
    </location>
</feature>
<dbReference type="InterPro" id="IPR001841">
    <property type="entry name" value="Znf_RING"/>
</dbReference>
<dbReference type="Pfam" id="PF13639">
    <property type="entry name" value="zf-RING_2"/>
    <property type="match status" value="1"/>
</dbReference>
<feature type="region of interest" description="Disordered" evidence="8">
    <location>
        <begin position="439"/>
        <end position="476"/>
    </location>
</feature>
<dbReference type="PANTHER" id="PTHR22937:SF136">
    <property type="entry name" value="RING-TYPE E3 UBIQUITIN TRANSFERASE"/>
    <property type="match status" value="1"/>
</dbReference>
<dbReference type="OrthoDB" id="8062037at2759"/>
<evidence type="ECO:0000256" key="2">
    <source>
        <dbReference type="ARBA" id="ARBA00012483"/>
    </source>
</evidence>
<feature type="compositionally biased region" description="Polar residues" evidence="8">
    <location>
        <begin position="242"/>
        <end position="253"/>
    </location>
</feature>
<gene>
    <name evidence="11" type="ORF">Taro_044082</name>
</gene>
<evidence type="ECO:0000313" key="12">
    <source>
        <dbReference type="Proteomes" id="UP000652761"/>
    </source>
</evidence>
<keyword evidence="6" id="KW-0833">Ubl conjugation pathway</keyword>
<dbReference type="GO" id="GO:0008270">
    <property type="term" value="F:zinc ion binding"/>
    <property type="evidence" value="ECO:0007669"/>
    <property type="project" value="UniProtKB-KW"/>
</dbReference>
<dbReference type="EC" id="2.3.2.27" evidence="2"/>
<feature type="compositionally biased region" description="Polar residues" evidence="8">
    <location>
        <begin position="381"/>
        <end position="392"/>
    </location>
</feature>
<feature type="compositionally biased region" description="Polar residues" evidence="8">
    <location>
        <begin position="339"/>
        <end position="358"/>
    </location>
</feature>
<accession>A0A843WT27</accession>
<evidence type="ECO:0000256" key="9">
    <source>
        <dbReference type="SAM" id="Phobius"/>
    </source>
</evidence>
<keyword evidence="9" id="KW-1133">Transmembrane helix</keyword>
<dbReference type="InterPro" id="IPR045191">
    <property type="entry name" value="MBR1/2-like"/>
</dbReference>
<keyword evidence="5" id="KW-0863">Zinc-finger</keyword>
<reference evidence="11" key="1">
    <citation type="submission" date="2017-07" db="EMBL/GenBank/DDBJ databases">
        <title>Taro Niue Genome Assembly and Annotation.</title>
        <authorList>
            <person name="Atibalentja N."/>
            <person name="Keating K."/>
            <person name="Fields C.J."/>
        </authorList>
    </citation>
    <scope>NUCLEOTIDE SEQUENCE</scope>
    <source>
        <strain evidence="11">Niue_2</strain>
        <tissue evidence="11">Leaf</tissue>
    </source>
</reference>
<dbReference type="GO" id="GO:0061630">
    <property type="term" value="F:ubiquitin protein ligase activity"/>
    <property type="evidence" value="ECO:0007669"/>
    <property type="project" value="UniProtKB-EC"/>
</dbReference>
<dbReference type="PANTHER" id="PTHR22937">
    <property type="entry name" value="E3 UBIQUITIN-PROTEIN LIGASE RNF165"/>
    <property type="match status" value="1"/>
</dbReference>
<evidence type="ECO:0000256" key="7">
    <source>
        <dbReference type="ARBA" id="ARBA00022833"/>
    </source>
</evidence>
<comment type="catalytic activity">
    <reaction evidence="1">
        <text>S-ubiquitinyl-[E2 ubiquitin-conjugating enzyme]-L-cysteine + [acceptor protein]-L-lysine = [E2 ubiquitin-conjugating enzyme]-L-cysteine + N(6)-ubiquitinyl-[acceptor protein]-L-lysine.</text>
        <dbReference type="EC" id="2.3.2.27"/>
    </reaction>
</comment>
<evidence type="ECO:0000313" key="11">
    <source>
        <dbReference type="EMBL" id="MQM11177.1"/>
    </source>
</evidence>
<protein>
    <recommendedName>
        <fullName evidence="2">RING-type E3 ubiquitin transferase</fullName>
        <ecNumber evidence="2">2.3.2.27</ecNumber>
    </recommendedName>
</protein>
<dbReference type="SUPFAM" id="SSF57850">
    <property type="entry name" value="RING/U-box"/>
    <property type="match status" value="1"/>
</dbReference>
<feature type="transmembrane region" description="Helical" evidence="9">
    <location>
        <begin position="31"/>
        <end position="49"/>
    </location>
</feature>
<feature type="region of interest" description="Disordered" evidence="8">
    <location>
        <begin position="222"/>
        <end position="255"/>
    </location>
</feature>
<evidence type="ECO:0000256" key="3">
    <source>
        <dbReference type="ARBA" id="ARBA00022679"/>
    </source>
</evidence>
<keyword evidence="12" id="KW-1185">Reference proteome</keyword>
<evidence type="ECO:0000256" key="8">
    <source>
        <dbReference type="SAM" id="MobiDB-lite"/>
    </source>
</evidence>
<comment type="caution">
    <text evidence="11">The sequence shown here is derived from an EMBL/GenBank/DDBJ whole genome shotgun (WGS) entry which is preliminary data.</text>
</comment>
<evidence type="ECO:0000259" key="10">
    <source>
        <dbReference type="Pfam" id="PF13639"/>
    </source>
</evidence>
<evidence type="ECO:0000256" key="1">
    <source>
        <dbReference type="ARBA" id="ARBA00000900"/>
    </source>
</evidence>
<evidence type="ECO:0000256" key="6">
    <source>
        <dbReference type="ARBA" id="ARBA00022786"/>
    </source>
</evidence>
<dbReference type="InterPro" id="IPR013083">
    <property type="entry name" value="Znf_RING/FYVE/PHD"/>
</dbReference>
<dbReference type="Gene3D" id="3.30.40.10">
    <property type="entry name" value="Zinc/RING finger domain, C3HC4 (zinc finger)"/>
    <property type="match status" value="1"/>
</dbReference>
<keyword evidence="4" id="KW-0479">Metal-binding</keyword>
<dbReference type="EMBL" id="NMUH01004890">
    <property type="protein sequence ID" value="MQM11177.1"/>
    <property type="molecule type" value="Genomic_DNA"/>
</dbReference>
<keyword evidence="7" id="KW-0862">Zinc</keyword>
<keyword evidence="9" id="KW-0812">Transmembrane</keyword>
<evidence type="ECO:0000256" key="4">
    <source>
        <dbReference type="ARBA" id="ARBA00022723"/>
    </source>
</evidence>
<dbReference type="Proteomes" id="UP000652761">
    <property type="component" value="Unassembled WGS sequence"/>
</dbReference>
<proteinExistence type="predicted"/>
<name>A0A843WT27_COLES</name>
<evidence type="ECO:0000256" key="5">
    <source>
        <dbReference type="ARBA" id="ARBA00022771"/>
    </source>
</evidence>
<dbReference type="AlphaFoldDB" id="A0A843WT27"/>
<feature type="domain" description="RING-type" evidence="10">
    <location>
        <begin position="502"/>
        <end position="538"/>
    </location>
</feature>
<feature type="region of interest" description="Disordered" evidence="8">
    <location>
        <begin position="316"/>
        <end position="413"/>
    </location>
</feature>